<dbReference type="InterPro" id="IPR002625">
    <property type="entry name" value="Smr_dom"/>
</dbReference>
<proteinExistence type="predicted"/>
<dbReference type="STRING" id="1192759.GCA_000277525_00132"/>
<dbReference type="RefSeq" id="WP_130751965.1">
    <property type="nucleotide sequence ID" value="NZ_BBQY01000001.1"/>
</dbReference>
<evidence type="ECO:0000313" key="3">
    <source>
        <dbReference type="EMBL" id="GBH29456.1"/>
    </source>
</evidence>
<dbReference type="PANTHER" id="PTHR35562:SF2">
    <property type="entry name" value="DNA ENDONUCLEASE SMRA-RELATED"/>
    <property type="match status" value="1"/>
</dbReference>
<accession>A0A401IYN8</accession>
<dbReference type="InterPro" id="IPR036063">
    <property type="entry name" value="Smr_dom_sf"/>
</dbReference>
<dbReference type="PROSITE" id="PS50828">
    <property type="entry name" value="SMR"/>
    <property type="match status" value="1"/>
</dbReference>
<organism evidence="3 4">
    <name type="scientific">Sphingobium xenophagum</name>
    <dbReference type="NCBI Taxonomy" id="121428"/>
    <lineage>
        <taxon>Bacteria</taxon>
        <taxon>Pseudomonadati</taxon>
        <taxon>Pseudomonadota</taxon>
        <taxon>Alphaproteobacteria</taxon>
        <taxon>Sphingomonadales</taxon>
        <taxon>Sphingomonadaceae</taxon>
        <taxon>Sphingobium</taxon>
    </lineage>
</organism>
<evidence type="ECO:0000256" key="1">
    <source>
        <dbReference type="SAM" id="MobiDB-lite"/>
    </source>
</evidence>
<sequence length="179" mass="19218">MARRHLSPDEAALWTALTRSVRPIRPHGRVMPALPTQPVAVTPKTGLTPPLRQTPTPAPVAVRTPAAVLDTGWEKRIRGGTISPDMSIDLHGHSLSAAHVRLNQAIASALARDARVLLVVTGKPPKNAADGASRRGAIRGEIGHWIETSPYADRIASVRVAHPRHGGDGALYLVLRRKK</sequence>
<dbReference type="Pfam" id="PF01713">
    <property type="entry name" value="Smr"/>
    <property type="match status" value="1"/>
</dbReference>
<dbReference type="PANTHER" id="PTHR35562">
    <property type="entry name" value="DNA ENDONUCLEASE SMRA-RELATED"/>
    <property type="match status" value="1"/>
</dbReference>
<dbReference type="AlphaFoldDB" id="A0A401IYN8"/>
<feature type="region of interest" description="Disordered" evidence="1">
    <location>
        <begin position="39"/>
        <end position="58"/>
    </location>
</feature>
<feature type="domain" description="Smr" evidence="2">
    <location>
        <begin position="88"/>
        <end position="176"/>
    </location>
</feature>
<keyword evidence="4" id="KW-1185">Reference proteome</keyword>
<comment type="caution">
    <text evidence="3">The sequence shown here is derived from an EMBL/GenBank/DDBJ whole genome shotgun (WGS) entry which is preliminary data.</text>
</comment>
<dbReference type="Gene3D" id="3.30.1370.110">
    <property type="match status" value="1"/>
</dbReference>
<reference evidence="3 4" key="1">
    <citation type="submission" date="2014-12" db="EMBL/GenBank/DDBJ databases">
        <title>Whole genome sequencing of Sphingobium xenophagum OW59.</title>
        <authorList>
            <person name="Ohta Y."/>
            <person name="Nishi S."/>
            <person name="Hatada Y."/>
        </authorList>
    </citation>
    <scope>NUCLEOTIDE SEQUENCE [LARGE SCALE GENOMIC DNA]</scope>
    <source>
        <strain evidence="3 4">OW59</strain>
    </source>
</reference>
<dbReference type="Proteomes" id="UP000290975">
    <property type="component" value="Unassembled WGS sequence"/>
</dbReference>
<gene>
    <name evidence="3" type="ORF">MBESOW_P0710</name>
</gene>
<dbReference type="SUPFAM" id="SSF160443">
    <property type="entry name" value="SMR domain-like"/>
    <property type="match status" value="1"/>
</dbReference>
<name>A0A401IYN8_SPHXE</name>
<protein>
    <recommendedName>
        <fullName evidence="2">Smr domain-containing protein</fullName>
    </recommendedName>
</protein>
<evidence type="ECO:0000259" key="2">
    <source>
        <dbReference type="PROSITE" id="PS50828"/>
    </source>
</evidence>
<evidence type="ECO:0000313" key="4">
    <source>
        <dbReference type="Proteomes" id="UP000290975"/>
    </source>
</evidence>
<dbReference type="EMBL" id="BBQY01000001">
    <property type="protein sequence ID" value="GBH29456.1"/>
    <property type="molecule type" value="Genomic_DNA"/>
</dbReference>